<dbReference type="Proteomes" id="UP000541444">
    <property type="component" value="Unassembled WGS sequence"/>
</dbReference>
<comment type="subcellular location">
    <subcellularLocation>
        <location evidence="1">Nucleus</location>
    </subcellularLocation>
</comment>
<dbReference type="InterPro" id="IPR009057">
    <property type="entry name" value="Homeodomain-like_sf"/>
</dbReference>
<keyword evidence="8" id="KW-1185">Reference proteome</keyword>
<evidence type="ECO:0000256" key="4">
    <source>
        <dbReference type="ARBA" id="ARBA00023242"/>
    </source>
</evidence>
<accession>A0A7J7M0D3</accession>
<dbReference type="EMBL" id="JACGCM010001854">
    <property type="protein sequence ID" value="KAF6148264.1"/>
    <property type="molecule type" value="Genomic_DNA"/>
</dbReference>
<dbReference type="PANTHER" id="PTHR10641">
    <property type="entry name" value="MYB FAMILY TRANSCRIPTION FACTOR"/>
    <property type="match status" value="1"/>
</dbReference>
<gene>
    <name evidence="7" type="ORF">GIB67_012039</name>
</gene>
<feature type="domain" description="HTH myb-type" evidence="6">
    <location>
        <begin position="9"/>
        <end position="61"/>
    </location>
</feature>
<dbReference type="InterPro" id="IPR015495">
    <property type="entry name" value="Myb_TF_plants"/>
</dbReference>
<dbReference type="Gene3D" id="1.10.10.60">
    <property type="entry name" value="Homeodomain-like"/>
    <property type="match status" value="2"/>
</dbReference>
<dbReference type="PROSITE" id="PS51294">
    <property type="entry name" value="HTH_MYB"/>
    <property type="match status" value="2"/>
</dbReference>
<dbReference type="InterPro" id="IPR001005">
    <property type="entry name" value="SANT/Myb"/>
</dbReference>
<comment type="caution">
    <text evidence="7">The sequence shown here is derived from an EMBL/GenBank/DDBJ whole genome shotgun (WGS) entry which is preliminary data.</text>
</comment>
<dbReference type="SMART" id="SM00717">
    <property type="entry name" value="SANT"/>
    <property type="match status" value="2"/>
</dbReference>
<dbReference type="SUPFAM" id="SSF46689">
    <property type="entry name" value="Homeodomain-like"/>
    <property type="match status" value="1"/>
</dbReference>
<reference evidence="7 8" key="1">
    <citation type="journal article" date="2020" name="IScience">
        <title>Genome Sequencing of the Endangered Kingdonia uniflora (Circaeasteraceae, Ranunculales) Reveals Potential Mechanisms of Evolutionary Specialization.</title>
        <authorList>
            <person name="Sun Y."/>
            <person name="Deng T."/>
            <person name="Zhang A."/>
            <person name="Moore M.J."/>
            <person name="Landis J.B."/>
            <person name="Lin N."/>
            <person name="Zhang H."/>
            <person name="Zhang X."/>
            <person name="Huang J."/>
            <person name="Zhang X."/>
            <person name="Sun H."/>
            <person name="Wang H."/>
        </authorList>
    </citation>
    <scope>NUCLEOTIDE SEQUENCE [LARGE SCALE GENOMIC DNA]</scope>
    <source>
        <strain evidence="7">TB1705</strain>
        <tissue evidence="7">Leaf</tissue>
    </source>
</reference>
<dbReference type="PANTHER" id="PTHR10641:SF1063">
    <property type="entry name" value="TRANSCRIPTION FACTOR MYB30"/>
    <property type="match status" value="1"/>
</dbReference>
<dbReference type="GO" id="GO:0009733">
    <property type="term" value="P:response to auxin"/>
    <property type="evidence" value="ECO:0007669"/>
    <property type="project" value="TreeGrafter"/>
</dbReference>
<dbReference type="OrthoDB" id="2143914at2759"/>
<dbReference type="GO" id="GO:0005634">
    <property type="term" value="C:nucleus"/>
    <property type="evidence" value="ECO:0007669"/>
    <property type="project" value="UniProtKB-SubCell"/>
</dbReference>
<evidence type="ECO:0000256" key="1">
    <source>
        <dbReference type="ARBA" id="ARBA00004123"/>
    </source>
</evidence>
<keyword evidence="4" id="KW-0539">Nucleus</keyword>
<keyword evidence="2" id="KW-0677">Repeat</keyword>
<evidence type="ECO:0000313" key="7">
    <source>
        <dbReference type="EMBL" id="KAF6148264.1"/>
    </source>
</evidence>
<dbReference type="Pfam" id="PF00249">
    <property type="entry name" value="Myb_DNA-binding"/>
    <property type="match status" value="2"/>
</dbReference>
<organism evidence="7 8">
    <name type="scientific">Kingdonia uniflora</name>
    <dbReference type="NCBI Taxonomy" id="39325"/>
    <lineage>
        <taxon>Eukaryota</taxon>
        <taxon>Viridiplantae</taxon>
        <taxon>Streptophyta</taxon>
        <taxon>Embryophyta</taxon>
        <taxon>Tracheophyta</taxon>
        <taxon>Spermatophyta</taxon>
        <taxon>Magnoliopsida</taxon>
        <taxon>Ranunculales</taxon>
        <taxon>Circaeasteraceae</taxon>
        <taxon>Kingdonia</taxon>
    </lineage>
</organism>
<dbReference type="InterPro" id="IPR017930">
    <property type="entry name" value="Myb_dom"/>
</dbReference>
<evidence type="ECO:0000259" key="5">
    <source>
        <dbReference type="PROSITE" id="PS50090"/>
    </source>
</evidence>
<keyword evidence="3" id="KW-0238">DNA-binding</keyword>
<evidence type="ECO:0000313" key="8">
    <source>
        <dbReference type="Proteomes" id="UP000541444"/>
    </source>
</evidence>
<protein>
    <submittedName>
        <fullName evidence="7">Uncharacterized protein</fullName>
    </submittedName>
</protein>
<evidence type="ECO:0000256" key="3">
    <source>
        <dbReference type="ARBA" id="ARBA00023125"/>
    </source>
</evidence>
<dbReference type="CDD" id="cd00167">
    <property type="entry name" value="SANT"/>
    <property type="match status" value="2"/>
</dbReference>
<name>A0A7J7M0D3_9MAGN</name>
<evidence type="ECO:0000259" key="6">
    <source>
        <dbReference type="PROSITE" id="PS51294"/>
    </source>
</evidence>
<feature type="domain" description="Myb-like" evidence="5">
    <location>
        <begin position="9"/>
        <end position="61"/>
    </location>
</feature>
<dbReference type="AlphaFoldDB" id="A0A7J7M0D3"/>
<feature type="domain" description="Myb-like" evidence="5">
    <location>
        <begin position="62"/>
        <end position="112"/>
    </location>
</feature>
<dbReference type="FunFam" id="1.10.10.60:FF:000001">
    <property type="entry name" value="MYB-related transcription factor"/>
    <property type="match status" value="1"/>
</dbReference>
<feature type="domain" description="HTH myb-type" evidence="6">
    <location>
        <begin position="62"/>
        <end position="116"/>
    </location>
</feature>
<evidence type="ECO:0000256" key="2">
    <source>
        <dbReference type="ARBA" id="ARBA00022737"/>
    </source>
</evidence>
<proteinExistence type="predicted"/>
<dbReference type="GO" id="GO:0003677">
    <property type="term" value="F:DNA binding"/>
    <property type="evidence" value="ECO:0007669"/>
    <property type="project" value="UniProtKB-KW"/>
</dbReference>
<sequence>MGRPPCCNKDNMKKGPWTPEEDILLVTYIQEHGPGTWGNVPVQTGLMRCSKSCRLRWTNYLRPGIKRGKFSPHEETAIIHLQALLGNKWAAIASYLPERTDNDIKNFWNTHLEKKLKMFQTCSQQQQPIIPKGQWERRLQTDLHMAKKALSDALSLDTKPLPIPDLEPSNGYHSYAMPTQKSTTYAANADNISRLLAKWMTSSLKSGGSSASISSNIVSPFSLDSPDVSCSQVVSVKENNILFLEENTPNLETSQVPLSLIEKWLFDEGIGQESQDLIEMPHQHITADLNPCVLDPRSLSVGPGIIADCVSLVLRLDLAFIALEITDVFGFCPSDGGYGGSDGGGGGGGFRFEVCFYPSNLKYASIYYNHLHFLEEVFHAGEASSFGVEFDGLTLKEKENEVGHHFWCEAFRELIIEPKALKTMVKEITLEKISEEDERIAWNVLIKCGAPGHLGCFMCDYV</sequence>
<dbReference type="PROSITE" id="PS50090">
    <property type="entry name" value="MYB_LIKE"/>
    <property type="match status" value="2"/>
</dbReference>